<reference evidence="2 3" key="1">
    <citation type="submission" date="2018-11" db="EMBL/GenBank/DDBJ databases">
        <authorList>
            <consortium name="Pathogen Informatics"/>
        </authorList>
    </citation>
    <scope>NUCLEOTIDE SEQUENCE [LARGE SCALE GENOMIC DNA]</scope>
</reference>
<organism evidence="2 3">
    <name type="scientific">Dibothriocephalus latus</name>
    <name type="common">Fish tapeworm</name>
    <name type="synonym">Diphyllobothrium latum</name>
    <dbReference type="NCBI Taxonomy" id="60516"/>
    <lineage>
        <taxon>Eukaryota</taxon>
        <taxon>Metazoa</taxon>
        <taxon>Spiralia</taxon>
        <taxon>Lophotrochozoa</taxon>
        <taxon>Platyhelminthes</taxon>
        <taxon>Cestoda</taxon>
        <taxon>Eucestoda</taxon>
        <taxon>Diphyllobothriidea</taxon>
        <taxon>Diphyllobothriidae</taxon>
        <taxon>Dibothriocephalus</taxon>
    </lineage>
</organism>
<evidence type="ECO:0000313" key="3">
    <source>
        <dbReference type="Proteomes" id="UP000281553"/>
    </source>
</evidence>
<dbReference type="InterPro" id="IPR010935">
    <property type="entry name" value="SMC_hinge"/>
</dbReference>
<accession>A0A3P7NR86</accession>
<dbReference type="Gene3D" id="3.30.70.1620">
    <property type="match status" value="1"/>
</dbReference>
<dbReference type="Pfam" id="PF06470">
    <property type="entry name" value="SMC_hinge"/>
    <property type="match status" value="1"/>
</dbReference>
<proteinExistence type="predicted"/>
<dbReference type="GO" id="GO:0051276">
    <property type="term" value="P:chromosome organization"/>
    <property type="evidence" value="ECO:0007669"/>
    <property type="project" value="InterPro"/>
</dbReference>
<gene>
    <name evidence="2" type="ORF">DILT_LOCUS19060</name>
</gene>
<evidence type="ECO:0000259" key="1">
    <source>
        <dbReference type="Pfam" id="PF06470"/>
    </source>
</evidence>
<dbReference type="GO" id="GO:0005694">
    <property type="term" value="C:chromosome"/>
    <property type="evidence" value="ECO:0007669"/>
    <property type="project" value="InterPro"/>
</dbReference>
<dbReference type="SUPFAM" id="SSF75553">
    <property type="entry name" value="Smc hinge domain"/>
    <property type="match status" value="1"/>
</dbReference>
<keyword evidence="3" id="KW-1185">Reference proteome</keyword>
<evidence type="ECO:0000313" key="2">
    <source>
        <dbReference type="EMBL" id="VDN43330.1"/>
    </source>
</evidence>
<dbReference type="InterPro" id="IPR036277">
    <property type="entry name" value="SMC_hinge_sf"/>
</dbReference>
<protein>
    <recommendedName>
        <fullName evidence="1">SMC hinge domain-containing protein</fullName>
    </recommendedName>
</protein>
<name>A0A3P7NR86_DIBLA</name>
<sequence length="114" mass="12941">MEKAQRLVGAQNVATAISLVRYPPHLQPIMDYVFGGLLVCPTLDIARKVAFHPGIERRTVTFDGDVFDPQSRVLQPLLRTFFLLHLTLELQTPRGYADRLILDEFFLARIKCCG</sequence>
<dbReference type="Proteomes" id="UP000281553">
    <property type="component" value="Unassembled WGS sequence"/>
</dbReference>
<feature type="domain" description="SMC hinge" evidence="1">
    <location>
        <begin position="12"/>
        <end position="50"/>
    </location>
</feature>
<dbReference type="GO" id="GO:0005524">
    <property type="term" value="F:ATP binding"/>
    <property type="evidence" value="ECO:0007669"/>
    <property type="project" value="InterPro"/>
</dbReference>
<dbReference type="AlphaFoldDB" id="A0A3P7NR86"/>
<dbReference type="OrthoDB" id="10255539at2759"/>
<dbReference type="EMBL" id="UYRU01107488">
    <property type="protein sequence ID" value="VDN43330.1"/>
    <property type="molecule type" value="Genomic_DNA"/>
</dbReference>